<dbReference type="Gene3D" id="2.60.40.10">
    <property type="entry name" value="Immunoglobulins"/>
    <property type="match status" value="1"/>
</dbReference>
<keyword evidence="2" id="KW-0719">Serine esterase</keyword>
<sequence>MAQTFLSHAPIGSFARRSGAPDRTCEDSTRSIMHRMTHAVATVTVALVAALLTSTAASAQEAAPPIDAERCAALVGMEIDAAEIGLPTTGAAVTTAEWVTETNGQCRVKGDIRPVDPTAPNITFQVNLPDNWNSRALQMGGGGLNGTLVAATGPYRYQPPGQPTPLQDGFVTLGSDGGHQGGGGSFALNAEALLNYGQHSIKKTHDVAMSLMKAAYSAEPEWFYFAGFSQGGHEALDAAGRYSDDYDGVVAGTPAYNVTMMHAGWGDVYKNALYADGGAGWVNPAKQTLLVDSVYATCDPIDGLADGIISDISGCLEAFDVQTLRCPDGADTGDTCLSDAQIATLDTLASPNDIGIDIAGNSVAAPNPIYNGGLLAGGTIAGSTIRGQYNLGLTPTPSNPADPAQDAWHYQTGDTNAKWFVTGDPTLDYLDFDLRAHAERVSELGDIVDTTNVDFTPAHDKGVKILLYTGLADDGISPYNTIQFYDRQVAAMGKEKVDEFLKFYTIPGMSHGFGPFVAGFESLPALMKWVEEGVEPGTLTAIDTVAATAGRERPVCEYPTWPQYTGEDPDSADSFTCVTDASPVNTAAPLISGTPVVGSTLSASAGEWTGGEPTFAYQWLRDGQPIPGATSAQYRATPADQGTSLSVRVTATSAGGSTEATSASVTVKYKVSVLVTTKPLLVTSTSKNVTVTVHILPSRASGDVTVTLAGRTFTGTAVDGRVTVDAGKLPRGAHVITATYAGDDAVAPGKGYGVVLVLR</sequence>
<evidence type="ECO:0000256" key="5">
    <source>
        <dbReference type="ARBA" id="ARBA00022801"/>
    </source>
</evidence>
<keyword evidence="3" id="KW-0479">Metal-binding</keyword>
<keyword evidence="6" id="KW-0106">Calcium</keyword>
<reference evidence="8 9" key="1">
    <citation type="submission" date="2019-03" db="EMBL/GenBank/DDBJ databases">
        <authorList>
            <person name="Dong K."/>
        </authorList>
    </citation>
    <scope>NUCLEOTIDE SEQUENCE [LARGE SCALE GENOMIC DNA]</scope>
    <source>
        <strain evidence="9">dk512</strain>
    </source>
</reference>
<dbReference type="Gene3D" id="2.60.40.2700">
    <property type="match status" value="1"/>
</dbReference>
<evidence type="ECO:0000313" key="9">
    <source>
        <dbReference type="Proteomes" id="UP000295748"/>
    </source>
</evidence>
<organism evidence="8 9">
    <name type="scientific">Microbacterium wangchenii</name>
    <dbReference type="NCBI Taxonomy" id="2541726"/>
    <lineage>
        <taxon>Bacteria</taxon>
        <taxon>Bacillati</taxon>
        <taxon>Actinomycetota</taxon>
        <taxon>Actinomycetes</taxon>
        <taxon>Micrococcales</taxon>
        <taxon>Microbacteriaceae</taxon>
        <taxon>Microbacterium</taxon>
    </lineage>
</organism>
<evidence type="ECO:0000256" key="2">
    <source>
        <dbReference type="ARBA" id="ARBA00022487"/>
    </source>
</evidence>
<comment type="similarity">
    <text evidence="1">Belongs to the tannase family.</text>
</comment>
<dbReference type="Pfam" id="PF07519">
    <property type="entry name" value="Tannase"/>
    <property type="match status" value="1"/>
</dbReference>
<evidence type="ECO:0000256" key="1">
    <source>
        <dbReference type="ARBA" id="ARBA00006249"/>
    </source>
</evidence>
<evidence type="ECO:0000256" key="7">
    <source>
        <dbReference type="ARBA" id="ARBA00023157"/>
    </source>
</evidence>
<evidence type="ECO:0000256" key="4">
    <source>
        <dbReference type="ARBA" id="ARBA00022729"/>
    </source>
</evidence>
<keyword evidence="4" id="KW-0732">Signal</keyword>
<evidence type="ECO:0000256" key="3">
    <source>
        <dbReference type="ARBA" id="ARBA00022723"/>
    </source>
</evidence>
<keyword evidence="9" id="KW-1185">Reference proteome</keyword>
<keyword evidence="5 8" id="KW-0378">Hydrolase</keyword>
<dbReference type="PANTHER" id="PTHR33938:SF15">
    <property type="entry name" value="FERULOYL ESTERASE B-RELATED"/>
    <property type="match status" value="1"/>
</dbReference>
<dbReference type="Gene3D" id="3.40.50.1820">
    <property type="entry name" value="alpha/beta hydrolase"/>
    <property type="match status" value="1"/>
</dbReference>
<gene>
    <name evidence="8" type="ORF">E4K62_14520</name>
</gene>
<dbReference type="InterPro" id="IPR029058">
    <property type="entry name" value="AB_hydrolase_fold"/>
</dbReference>
<dbReference type="InterPro" id="IPR013783">
    <property type="entry name" value="Ig-like_fold"/>
</dbReference>
<proteinExistence type="inferred from homology"/>
<dbReference type="Proteomes" id="UP000295748">
    <property type="component" value="Chromosome"/>
</dbReference>
<dbReference type="PANTHER" id="PTHR33938">
    <property type="entry name" value="FERULOYL ESTERASE B-RELATED"/>
    <property type="match status" value="1"/>
</dbReference>
<dbReference type="SUPFAM" id="SSF53474">
    <property type="entry name" value="alpha/beta-Hydrolases"/>
    <property type="match status" value="1"/>
</dbReference>
<evidence type="ECO:0000256" key="6">
    <source>
        <dbReference type="ARBA" id="ARBA00022837"/>
    </source>
</evidence>
<keyword evidence="7" id="KW-1015">Disulfide bond</keyword>
<name>A0ABX5SUD2_9MICO</name>
<dbReference type="EMBL" id="CP038266">
    <property type="protein sequence ID" value="QBR89790.1"/>
    <property type="molecule type" value="Genomic_DNA"/>
</dbReference>
<accession>A0ABX5SUD2</accession>
<evidence type="ECO:0000313" key="8">
    <source>
        <dbReference type="EMBL" id="QBR89790.1"/>
    </source>
</evidence>
<dbReference type="GO" id="GO:0016787">
    <property type="term" value="F:hydrolase activity"/>
    <property type="evidence" value="ECO:0007669"/>
    <property type="project" value="UniProtKB-KW"/>
</dbReference>
<dbReference type="InterPro" id="IPR011118">
    <property type="entry name" value="Tannase/feruloyl_esterase"/>
</dbReference>
<protein>
    <submittedName>
        <fullName evidence="8">Tannase/feruloyl esterase family alpha/beta hydrolase</fullName>
    </submittedName>
</protein>